<proteinExistence type="predicted"/>
<gene>
    <name evidence="2" type="ORF">FpNV_028</name>
</gene>
<name>A0AAU8GBG8_9VIRU</name>
<evidence type="ECO:0000256" key="1">
    <source>
        <dbReference type="SAM" id="Phobius"/>
    </source>
</evidence>
<sequence>MSTNIIKKIPRSEQYMWSLQEIMKLKIENIDRLYRYLEIIKSPNAKKSILLIRIKYHDQYLFAILGGFLFFRQWTNVVPAFITFNPNLFYHMTIFDTSIPPIISNQILKYNIKNSEKEIIKKNLEKDKYMIYHDTLYHDIIVNDTNTLKNPPTLLKLALHSIDILHIEDEIPFKIRRFLQQFLLFKKELINMMQ</sequence>
<reference evidence="2" key="1">
    <citation type="submission" date="2024-06" db="EMBL/GenBank/DDBJ databases">
        <title>North American crayfish harbour diverse members of the Nudiviridae.</title>
        <authorList>
            <person name="Stratton C."/>
            <person name="Bojko J."/>
        </authorList>
    </citation>
    <scope>NUCLEOTIDE SEQUENCE</scope>
    <source>
        <strain evidence="2">142H</strain>
    </source>
</reference>
<organism evidence="2">
    <name type="scientific">Faxonius propinquus nudivirus</name>
    <dbReference type="NCBI Taxonomy" id="3139431"/>
    <lineage>
        <taxon>Viruses</taxon>
        <taxon>Viruses incertae sedis</taxon>
        <taxon>Naldaviricetes</taxon>
        <taxon>Lefavirales</taxon>
        <taxon>Nudiviridae</taxon>
    </lineage>
</organism>
<keyword evidence="1" id="KW-1133">Transmembrane helix</keyword>
<keyword evidence="1" id="KW-0472">Membrane</keyword>
<keyword evidence="1" id="KW-0812">Transmembrane</keyword>
<dbReference type="EMBL" id="PP955094">
    <property type="protein sequence ID" value="XCH39273.1"/>
    <property type="molecule type" value="Genomic_DNA"/>
</dbReference>
<accession>A0AAU8GBG8</accession>
<feature type="transmembrane region" description="Helical" evidence="1">
    <location>
        <begin position="60"/>
        <end position="82"/>
    </location>
</feature>
<protein>
    <submittedName>
        <fullName evidence="2">Uncharacterized protein</fullName>
    </submittedName>
</protein>
<evidence type="ECO:0000313" key="2">
    <source>
        <dbReference type="EMBL" id="XCH39273.1"/>
    </source>
</evidence>